<dbReference type="GO" id="GO:0005524">
    <property type="term" value="F:ATP binding"/>
    <property type="evidence" value="ECO:0007669"/>
    <property type="project" value="InterPro"/>
</dbReference>
<gene>
    <name evidence="5" type="ORF">O9G_003851</name>
</gene>
<keyword evidence="6" id="KW-1185">Reference proteome</keyword>
<proteinExistence type="predicted"/>
<feature type="region of interest" description="Disordered" evidence="2">
    <location>
        <begin position="1773"/>
        <end position="1820"/>
    </location>
</feature>
<dbReference type="GO" id="GO:0051959">
    <property type="term" value="F:dynein light intermediate chain binding"/>
    <property type="evidence" value="ECO:0007669"/>
    <property type="project" value="InterPro"/>
</dbReference>
<reference evidence="5 6" key="1">
    <citation type="journal article" date="2013" name="Curr. Biol.">
        <title>Shared signatures of parasitism and phylogenomics unite Cryptomycota and microsporidia.</title>
        <authorList>
            <person name="James T.Y."/>
            <person name="Pelin A."/>
            <person name="Bonen L."/>
            <person name="Ahrendt S."/>
            <person name="Sain D."/>
            <person name="Corradi N."/>
            <person name="Stajich J.E."/>
        </authorList>
    </citation>
    <scope>NUCLEOTIDE SEQUENCE [LARGE SCALE GENOMIC DNA]</scope>
    <source>
        <strain evidence="5 6">CSF55</strain>
    </source>
</reference>
<dbReference type="Gene3D" id="1.20.140.100">
    <property type="entry name" value="Dynein heavy chain, N-terminal domain 2"/>
    <property type="match status" value="1"/>
</dbReference>
<dbReference type="GO" id="GO:0007018">
    <property type="term" value="P:microtubule-based movement"/>
    <property type="evidence" value="ECO:0007669"/>
    <property type="project" value="InterPro"/>
</dbReference>
<feature type="compositionally biased region" description="Low complexity" evidence="2">
    <location>
        <begin position="1199"/>
        <end position="1217"/>
    </location>
</feature>
<dbReference type="Gene3D" id="3.20.180.20">
    <property type="entry name" value="Dynein heavy chain, N-terminal domain 2"/>
    <property type="match status" value="1"/>
</dbReference>
<dbReference type="OrthoDB" id="447173at2759"/>
<dbReference type="PANTHER" id="PTHR45703:SF22">
    <property type="entry name" value="DYNEIN CYTOPLASMIC 2 HEAVY CHAIN 1"/>
    <property type="match status" value="1"/>
</dbReference>
<dbReference type="InterPro" id="IPR013602">
    <property type="entry name" value="Dynein_heavy_linker"/>
</dbReference>
<accession>A0A075B128</accession>
<dbReference type="Proteomes" id="UP000030755">
    <property type="component" value="Unassembled WGS sequence"/>
</dbReference>
<dbReference type="GO" id="GO:0045505">
    <property type="term" value="F:dynein intermediate chain binding"/>
    <property type="evidence" value="ECO:0007669"/>
    <property type="project" value="InterPro"/>
</dbReference>
<dbReference type="InterPro" id="IPR027417">
    <property type="entry name" value="P-loop_NTPase"/>
</dbReference>
<protein>
    <submittedName>
        <fullName evidence="5">Cytoplasmic dynein 2 heavy chain 1 domain-containing protein</fullName>
    </submittedName>
</protein>
<feature type="domain" description="Dynein heavy chain linker" evidence="3">
    <location>
        <begin position="992"/>
        <end position="1364"/>
    </location>
</feature>
<keyword evidence="1" id="KW-0175">Coiled coil</keyword>
<name>A0A075B128_ROZAC</name>
<dbReference type="GO" id="GO:0030286">
    <property type="term" value="C:dynein complex"/>
    <property type="evidence" value="ECO:0007669"/>
    <property type="project" value="InterPro"/>
</dbReference>
<dbReference type="InterPro" id="IPR042228">
    <property type="entry name" value="Dynein_linker_3"/>
</dbReference>
<evidence type="ECO:0000256" key="2">
    <source>
        <dbReference type="SAM" id="MobiDB-lite"/>
    </source>
</evidence>
<evidence type="ECO:0000259" key="3">
    <source>
        <dbReference type="Pfam" id="PF08393"/>
    </source>
</evidence>
<dbReference type="Pfam" id="PF08393">
    <property type="entry name" value="DHC_N2"/>
    <property type="match status" value="1"/>
</dbReference>
<feature type="domain" description="Dynein heavy chain hydrolytic ATP-binding dynein motor region" evidence="4">
    <location>
        <begin position="1641"/>
        <end position="1765"/>
    </location>
</feature>
<evidence type="ECO:0000313" key="6">
    <source>
        <dbReference type="Proteomes" id="UP000030755"/>
    </source>
</evidence>
<dbReference type="HOGENOM" id="CLU_237627_0_0_1"/>
<evidence type="ECO:0000259" key="4">
    <source>
        <dbReference type="Pfam" id="PF12774"/>
    </source>
</evidence>
<dbReference type="Gene3D" id="1.10.8.710">
    <property type="match status" value="1"/>
</dbReference>
<dbReference type="Gene3D" id="3.40.50.300">
    <property type="entry name" value="P-loop containing nucleotide triphosphate hydrolases"/>
    <property type="match status" value="1"/>
</dbReference>
<dbReference type="InterPro" id="IPR026983">
    <property type="entry name" value="DHC"/>
</dbReference>
<dbReference type="InterPro" id="IPR043157">
    <property type="entry name" value="Dynein_AAA1S"/>
</dbReference>
<feature type="compositionally biased region" description="Basic and acidic residues" evidence="2">
    <location>
        <begin position="1776"/>
        <end position="1788"/>
    </location>
</feature>
<feature type="region of interest" description="Disordered" evidence="2">
    <location>
        <begin position="1197"/>
        <end position="1217"/>
    </location>
</feature>
<dbReference type="SUPFAM" id="SSF52540">
    <property type="entry name" value="P-loop containing nucleoside triphosphate hydrolases"/>
    <property type="match status" value="1"/>
</dbReference>
<dbReference type="EMBL" id="KE560617">
    <property type="protein sequence ID" value="EPZ36226.1"/>
    <property type="molecule type" value="Genomic_DNA"/>
</dbReference>
<feature type="domain" description="Dynein heavy chain hydrolytic ATP-binding dynein motor region" evidence="4">
    <location>
        <begin position="1505"/>
        <end position="1621"/>
    </location>
</feature>
<dbReference type="InterPro" id="IPR042222">
    <property type="entry name" value="Dynein_2_N"/>
</dbReference>
<dbReference type="Gene3D" id="1.20.58.1120">
    <property type="match status" value="1"/>
</dbReference>
<dbReference type="STRING" id="988480.A0A075B128"/>
<feature type="compositionally biased region" description="Low complexity" evidence="2">
    <location>
        <begin position="1795"/>
        <end position="1810"/>
    </location>
</feature>
<dbReference type="Pfam" id="PF12774">
    <property type="entry name" value="AAA_6"/>
    <property type="match status" value="2"/>
</dbReference>
<evidence type="ECO:0000313" key="5">
    <source>
        <dbReference type="EMBL" id="EPZ36226.1"/>
    </source>
</evidence>
<feature type="coiled-coil region" evidence="1">
    <location>
        <begin position="1069"/>
        <end position="1096"/>
    </location>
</feature>
<dbReference type="InterPro" id="IPR035699">
    <property type="entry name" value="AAA_6"/>
</dbReference>
<dbReference type="PANTHER" id="PTHR45703">
    <property type="entry name" value="DYNEIN HEAVY CHAIN"/>
    <property type="match status" value="1"/>
</dbReference>
<evidence type="ECO:0000256" key="1">
    <source>
        <dbReference type="SAM" id="Coils"/>
    </source>
</evidence>
<sequence length="1820" mass="210280">MIDIEQVIRAYFQVSDITPSSRNEINAFKHSADGTLFCHESANQIVCESSSPTAISTCLCFRKQRDDISVATLKPYDLVGDIEVIVEKFAIPLAATMSIDACVQQLVAIERFVREAKLGKYSGELEKNLRDCLANLAKSVSEDSLNDVLNELEMVDEQGKKMGVDVALKIIDEYLKETFVQSPLLFEWSLYAAIEKYGKVKGIFENFKQGIVTLSLNKDVYAKLEQIDKMLMRAKGMAFLFDFATKLPKMKSMNKEALVKSLFDTLNGKSNAQFEDICDIVSENILNKINNDENSYNQYVDFLSTGIIKSTKLDVLIFVKTEKKIKEFEALKLQPIETSDAEIVTKIVALKHGSHQVKHLSNLNGSQKRVCEELSNDLILKADEVFEQWVVQMERDLGDVNSELQLDKNGRLMNMNMSDGKLCVLFNESIDRFVRSVCQFAAHGYKVPEKFLDRAEKFQRIGRSVSVLKQVAEFYNSFDVQVLKEQQGMLVEQAMKFENMIKYPGKYMKREIEWHDEGQVKEYVGMLQRVMMQLTRENVKLKQRHERIVGLMVQLVDVDLMRASGRYKEVLNEMRVVVGELGSEGYSRESMRGWLRFLDNQLYKILLFQYKSGMEKVLECIESVRVEVVVRNKVVQYKPGIEDVRMRMYRELKKYVGIPSQFKGLSDEYDFGGIVDECSYEVCEVYRRAESVINQVLMVPLRFKKWVLSLPEEEELMKMIDLRLETGDDFVKQLKFVKDKGRELESVKFSFEFSGIKVECVEIKNCIERNLQVYYESVLKSLRNRIGGKIAIVEEFVGASLKEISIKPSNFEEISRARSVFVELKRRRMEGLIEIEEIQQLNKILKQSVGSFVNLSEMFGKWERLEIVLNGYEIFLQEQVMVIRDKYKDKLSEFCKVFEEFVSKWRVFEVPRDYFEEGIEEKVGEVEAFVKEFYEIEGQIEILSLKGEGENRDVEKSDNSDGNNLIKVEPFQSLELSRMEELRGRINELKEIIKFSGEIKERLEVEIEKKKKIEIEKEWRESRIEFIKETIGKIDKFQKYESLLKGEEYTRENWIELSNLIKIKYPMSIREMIMKIEVIEKERERIRELNKRVVSESVIKKSLEELDDWGIKSCFVMKQEGDYFIVKEWREVLTMIGDNQSLIESIKENDCSIYFKDKIKLWQERLNLMSNCTQLLNVAQRKWLYLNPIYSLNSRSLDSKGSNSFKSSNSSNSSKSNFNSLNNQMKDILNFIKKDSRLINFISFNNLFQILQNLVSEFEIYQKDLNEFLETKRNNFPKFYFLNDESLLELISFNGTREVMNQHFKKIFNGVEYCLFSDNFIKGIVSRQGEVILLKNLIQMNEKIEDWMNLLDVEIRNTLKLLMISCLNDKIPLADYPQETICLCHAIQFTCSIESILVLDKNKLINEDKSVNSNSSSQTLESLLVDYQSMLNKLTNLTPTKEHEKYKINALILDVIHYIKIIKSLIKNNVQNINHWEWQKQLRFYVDLDSKDCIIKICDASFIHSFEYQGNFQRLVYTELTSKCFINLSQALLRGYAGNPFGPAATGKTESVKALGCLLGRQVMVFNCDEGLDVESMERIFTGIVKCGSWVCFDEFNRLDSVVLAAVSQQIQEIQSVLVSSSEGDGGENNDFNGLNVGEVSQSNKSTVLLMNNRVPVHPNSAIFVTLNPVGRAYKGRQKIPFNLKVLFRPIAMSVPDKLEISETLLFANGFMQSDIPNSTNKNSVELAESVCRLFDYCMKLVGRRKHYDWSLRSLKPVLESAGNRLKIIGLGDGDGVEKSGERDEQTNDVKPSMNTSNDKTSIDTSKSSDMQLKATSTQN</sequence>
<organism evidence="5 6">
    <name type="scientific">Rozella allomycis (strain CSF55)</name>
    <dbReference type="NCBI Taxonomy" id="988480"/>
    <lineage>
        <taxon>Eukaryota</taxon>
        <taxon>Fungi</taxon>
        <taxon>Fungi incertae sedis</taxon>
        <taxon>Cryptomycota</taxon>
        <taxon>Cryptomycota incertae sedis</taxon>
        <taxon>Rozella</taxon>
    </lineage>
</organism>